<feature type="non-terminal residue" evidence="3">
    <location>
        <position position="1"/>
    </location>
</feature>
<keyword evidence="1" id="KW-0175">Coiled coil</keyword>
<dbReference type="EMBL" id="CAJVPY010030167">
    <property type="protein sequence ID" value="CAG8795087.1"/>
    <property type="molecule type" value="Genomic_DNA"/>
</dbReference>
<dbReference type="Proteomes" id="UP000789405">
    <property type="component" value="Unassembled WGS sequence"/>
</dbReference>
<dbReference type="AlphaFoldDB" id="A0A9N9JTA5"/>
<proteinExistence type="predicted"/>
<keyword evidence="4" id="KW-1185">Reference proteome</keyword>
<gene>
    <name evidence="3" type="ORF">DERYTH_LOCUS22200</name>
</gene>
<evidence type="ECO:0000313" key="4">
    <source>
        <dbReference type="Proteomes" id="UP000789405"/>
    </source>
</evidence>
<comment type="caution">
    <text evidence="3">The sequence shown here is derived from an EMBL/GenBank/DDBJ whole genome shotgun (WGS) entry which is preliminary data.</text>
</comment>
<sequence>MTRIEITEKHSSNNKRDAPGKQEVIRYRKLVARIFGLEKTVKKLERDVAFLETELEDLDDCVDKSTVVDLIHEIVLTRINEKGKSSSYSSNSSNSSEESDSVEIIEVREQKVVLYKQRKKNSSPDIIAKGVEVPEQDLCSSCLEDYVKDLPQCPKCAMEIKSIDYVHSGTSEQSTLNLMQISPQMTQIASNQSQNIVTSDTTHISNPTLLDPLLFQDYTKRTQTVKPKSKKRLREEGIKKEPTNLKKLIDELTTENLDSTENIITQSSSVPT</sequence>
<dbReference type="OrthoDB" id="2398652at2759"/>
<name>A0A9N9JTA5_9GLOM</name>
<evidence type="ECO:0000256" key="1">
    <source>
        <dbReference type="SAM" id="Coils"/>
    </source>
</evidence>
<organism evidence="3 4">
    <name type="scientific">Dentiscutata erythropus</name>
    <dbReference type="NCBI Taxonomy" id="1348616"/>
    <lineage>
        <taxon>Eukaryota</taxon>
        <taxon>Fungi</taxon>
        <taxon>Fungi incertae sedis</taxon>
        <taxon>Mucoromycota</taxon>
        <taxon>Glomeromycotina</taxon>
        <taxon>Glomeromycetes</taxon>
        <taxon>Diversisporales</taxon>
        <taxon>Gigasporaceae</taxon>
        <taxon>Dentiscutata</taxon>
    </lineage>
</organism>
<accession>A0A9N9JTA5</accession>
<reference evidence="3" key="1">
    <citation type="submission" date="2021-06" db="EMBL/GenBank/DDBJ databases">
        <authorList>
            <person name="Kallberg Y."/>
            <person name="Tangrot J."/>
            <person name="Rosling A."/>
        </authorList>
    </citation>
    <scope>NUCLEOTIDE SEQUENCE</scope>
    <source>
        <strain evidence="3">MA453B</strain>
    </source>
</reference>
<evidence type="ECO:0000313" key="3">
    <source>
        <dbReference type="EMBL" id="CAG8795087.1"/>
    </source>
</evidence>
<evidence type="ECO:0000256" key="2">
    <source>
        <dbReference type="SAM" id="MobiDB-lite"/>
    </source>
</evidence>
<feature type="coiled-coil region" evidence="1">
    <location>
        <begin position="27"/>
        <end position="61"/>
    </location>
</feature>
<feature type="region of interest" description="Disordered" evidence="2">
    <location>
        <begin position="83"/>
        <end position="102"/>
    </location>
</feature>
<feature type="compositionally biased region" description="Low complexity" evidence="2">
    <location>
        <begin position="85"/>
        <end position="96"/>
    </location>
</feature>
<protein>
    <submittedName>
        <fullName evidence="3">5385_t:CDS:1</fullName>
    </submittedName>
</protein>